<dbReference type="EC" id="2.7.13.3" evidence="3"/>
<dbReference type="AlphaFoldDB" id="A0A7T7HMN4"/>
<evidence type="ECO:0000256" key="5">
    <source>
        <dbReference type="ARBA" id="ARBA00022679"/>
    </source>
</evidence>
<keyword evidence="8 11" id="KW-1133">Transmembrane helix</keyword>
<dbReference type="PROSITE" id="PS50885">
    <property type="entry name" value="HAMP"/>
    <property type="match status" value="1"/>
</dbReference>
<dbReference type="PANTHER" id="PTHR45436:SF1">
    <property type="entry name" value="SENSOR PROTEIN QSEC"/>
    <property type="match status" value="1"/>
</dbReference>
<dbReference type="InterPro" id="IPR036097">
    <property type="entry name" value="HisK_dim/P_sf"/>
</dbReference>
<dbReference type="SMART" id="SM00388">
    <property type="entry name" value="HisKA"/>
    <property type="match status" value="1"/>
</dbReference>
<keyword evidence="6 11" id="KW-0812">Transmembrane</keyword>
<name>A0A7T7HMN4_9HYPH</name>
<dbReference type="SUPFAM" id="SSF55874">
    <property type="entry name" value="ATPase domain of HSP90 chaperone/DNA topoisomerase II/histidine kinase"/>
    <property type="match status" value="1"/>
</dbReference>
<comment type="subcellular location">
    <subcellularLocation>
        <location evidence="2">Membrane</location>
    </subcellularLocation>
</comment>
<dbReference type="PANTHER" id="PTHR45436">
    <property type="entry name" value="SENSOR HISTIDINE KINASE YKOH"/>
    <property type="match status" value="1"/>
</dbReference>
<organism evidence="14 15">
    <name type="scientific">Martelella lutilitoris</name>
    <dbReference type="NCBI Taxonomy" id="2583532"/>
    <lineage>
        <taxon>Bacteria</taxon>
        <taxon>Pseudomonadati</taxon>
        <taxon>Pseudomonadota</taxon>
        <taxon>Alphaproteobacteria</taxon>
        <taxon>Hyphomicrobiales</taxon>
        <taxon>Aurantimonadaceae</taxon>
        <taxon>Martelella</taxon>
    </lineage>
</organism>
<dbReference type="Pfam" id="PF00512">
    <property type="entry name" value="HisKA"/>
    <property type="match status" value="1"/>
</dbReference>
<evidence type="ECO:0000256" key="10">
    <source>
        <dbReference type="ARBA" id="ARBA00023136"/>
    </source>
</evidence>
<evidence type="ECO:0000256" key="3">
    <source>
        <dbReference type="ARBA" id="ARBA00012438"/>
    </source>
</evidence>
<dbReference type="PROSITE" id="PS50109">
    <property type="entry name" value="HIS_KIN"/>
    <property type="match status" value="1"/>
</dbReference>
<evidence type="ECO:0000256" key="11">
    <source>
        <dbReference type="SAM" id="Phobius"/>
    </source>
</evidence>
<dbReference type="Pfam" id="PF02518">
    <property type="entry name" value="HATPase_c"/>
    <property type="match status" value="1"/>
</dbReference>
<evidence type="ECO:0000259" key="13">
    <source>
        <dbReference type="PROSITE" id="PS50885"/>
    </source>
</evidence>
<dbReference type="RefSeq" id="WP_200337507.1">
    <property type="nucleotide sequence ID" value="NZ_CP066786.1"/>
</dbReference>
<evidence type="ECO:0000256" key="9">
    <source>
        <dbReference type="ARBA" id="ARBA00023012"/>
    </source>
</evidence>
<evidence type="ECO:0000259" key="12">
    <source>
        <dbReference type="PROSITE" id="PS50109"/>
    </source>
</evidence>
<feature type="transmembrane region" description="Helical" evidence="11">
    <location>
        <begin position="20"/>
        <end position="39"/>
    </location>
</feature>
<evidence type="ECO:0000256" key="6">
    <source>
        <dbReference type="ARBA" id="ARBA00022692"/>
    </source>
</evidence>
<dbReference type="KEGG" id="mlut:JET14_07750"/>
<evidence type="ECO:0000256" key="1">
    <source>
        <dbReference type="ARBA" id="ARBA00000085"/>
    </source>
</evidence>
<keyword evidence="7 14" id="KW-0418">Kinase</keyword>
<evidence type="ECO:0000313" key="14">
    <source>
        <dbReference type="EMBL" id="QQM32036.1"/>
    </source>
</evidence>
<dbReference type="Proteomes" id="UP000596083">
    <property type="component" value="Chromosome"/>
</dbReference>
<dbReference type="InterPro" id="IPR003661">
    <property type="entry name" value="HisK_dim/P_dom"/>
</dbReference>
<feature type="domain" description="Histidine kinase" evidence="12">
    <location>
        <begin position="256"/>
        <end position="468"/>
    </location>
</feature>
<reference evidence="14 15" key="1">
    <citation type="submission" date="2020-12" db="EMBL/GenBank/DDBJ databases">
        <authorList>
            <person name="Zheng R.K."/>
            <person name="Sun C.M."/>
        </authorList>
    </citation>
    <scope>NUCLEOTIDE SEQUENCE [LARGE SCALE GENOMIC DNA]</scope>
    <source>
        <strain evidence="14 15">ZRK001</strain>
    </source>
</reference>
<protein>
    <recommendedName>
        <fullName evidence="3">histidine kinase</fullName>
        <ecNumber evidence="3">2.7.13.3</ecNumber>
    </recommendedName>
</protein>
<dbReference type="InterPro" id="IPR004358">
    <property type="entry name" value="Sig_transdc_His_kin-like_C"/>
</dbReference>
<dbReference type="SMART" id="SM00387">
    <property type="entry name" value="HATPase_c"/>
    <property type="match status" value="1"/>
</dbReference>
<dbReference type="InterPro" id="IPR013727">
    <property type="entry name" value="2CSK_N"/>
</dbReference>
<dbReference type="Gene3D" id="3.40.190.10">
    <property type="entry name" value="Periplasmic binding protein-like II"/>
    <property type="match status" value="2"/>
</dbReference>
<evidence type="ECO:0000256" key="4">
    <source>
        <dbReference type="ARBA" id="ARBA00022553"/>
    </source>
</evidence>
<dbReference type="GO" id="GO:0005886">
    <property type="term" value="C:plasma membrane"/>
    <property type="evidence" value="ECO:0007669"/>
    <property type="project" value="TreeGrafter"/>
</dbReference>
<dbReference type="Pfam" id="PF08521">
    <property type="entry name" value="2CSK_N"/>
    <property type="match status" value="1"/>
</dbReference>
<keyword evidence="4" id="KW-0597">Phosphoprotein</keyword>
<dbReference type="CDD" id="cd00082">
    <property type="entry name" value="HisKA"/>
    <property type="match status" value="1"/>
</dbReference>
<dbReference type="SUPFAM" id="SSF47384">
    <property type="entry name" value="Homodimeric domain of signal transducing histidine kinase"/>
    <property type="match status" value="1"/>
</dbReference>
<keyword evidence="5" id="KW-0808">Transferase</keyword>
<dbReference type="InterPro" id="IPR003594">
    <property type="entry name" value="HATPase_dom"/>
</dbReference>
<dbReference type="InterPro" id="IPR003660">
    <property type="entry name" value="HAMP_dom"/>
</dbReference>
<accession>A0A7T7HMN4</accession>
<proteinExistence type="predicted"/>
<dbReference type="EMBL" id="CP066786">
    <property type="protein sequence ID" value="QQM32036.1"/>
    <property type="molecule type" value="Genomic_DNA"/>
</dbReference>
<dbReference type="Gene3D" id="3.30.565.10">
    <property type="entry name" value="Histidine kinase-like ATPase, C-terminal domain"/>
    <property type="match status" value="1"/>
</dbReference>
<evidence type="ECO:0000256" key="8">
    <source>
        <dbReference type="ARBA" id="ARBA00022989"/>
    </source>
</evidence>
<evidence type="ECO:0000313" key="15">
    <source>
        <dbReference type="Proteomes" id="UP000596083"/>
    </source>
</evidence>
<evidence type="ECO:0000256" key="7">
    <source>
        <dbReference type="ARBA" id="ARBA00022777"/>
    </source>
</evidence>
<keyword evidence="9" id="KW-0902">Two-component regulatory system</keyword>
<dbReference type="InterPro" id="IPR036890">
    <property type="entry name" value="HATPase_C_sf"/>
</dbReference>
<dbReference type="PRINTS" id="PR00344">
    <property type="entry name" value="BCTRLSENSOR"/>
</dbReference>
<dbReference type="SUPFAM" id="SSF53850">
    <property type="entry name" value="Periplasmic binding protein-like II"/>
    <property type="match status" value="1"/>
</dbReference>
<keyword evidence="10 11" id="KW-0472">Membrane</keyword>
<dbReference type="InterPro" id="IPR005467">
    <property type="entry name" value="His_kinase_dom"/>
</dbReference>
<dbReference type="GO" id="GO:0000155">
    <property type="term" value="F:phosphorelay sensor kinase activity"/>
    <property type="evidence" value="ECO:0007669"/>
    <property type="project" value="InterPro"/>
</dbReference>
<feature type="domain" description="HAMP" evidence="13">
    <location>
        <begin position="197"/>
        <end position="248"/>
    </location>
</feature>
<sequence>MTDGLSIRQRLARLSIEKAVIASAGFVFLLAGALIYNTAYNNAYRAADEAFDRVLGAAALAIADTAAYENGNVIVDIPYSAFAILGTTQMNRIFYRVVAPNGSVVTGSPVLGLDIETPQTPSLRLSDGTMDGEPVRIAAVARYRTDATTGDAGWIDVLVAETRESRNALTSHLIVDSLVPAAAVAVAAFLLMWGGIRLAFRPLRSVARVLRNRARSDLSPISRDVPREIETLVVALNDFMAQLASTLEGLRRVTADAAHQLRTPLAALRAQAEVALDETDARIMRDRVARIHRNAATASTLANRWLTDATLLHKLKMREAETGDLSDYVEEALNRIGSNGEFAEGLRRMEFSRPDQQVLIDADPVGMIEMIRNLIENAFLHAPGPTRVAVTTRRGEAVLTVCDKGSGIALDRREAVFERYVRDRMDRPGSGLGLAIAREVVSAAHGTIELDEADGGGLRVEVRLPIPNASGTDKTPRKPWFRAGWIRFPAFAFLSLATLLPPADLNAQQPEPGLTIVSTLPRDNMSPLLDWIAGRFPSLAINYTSLRPPQIAALVRTPTFGSADIVLLPAPDISVSLSNNGFVRPLADFIASTGPDGRPAHWRNELFEMHSDPAVFVIRKEGTMATGDLPTTRLALARALEQSPSPYYQRIGIVNVGIDSISYLLATQDSLRSALSWRLARDFGSVQARIFETGAELLTALAAGEIDLGYNIPLSSVISAQANGARIDYIEPQDYLLSVPWTIFVPDKSTHPLAAFVAAEILSAEGRAVFASDVLGLAIRADAPGSEQRITLGPELLVFLDTIKRGRFLDNWFQLVTTE</sequence>
<feature type="transmembrane region" description="Helical" evidence="11">
    <location>
        <begin position="178"/>
        <end position="200"/>
    </location>
</feature>
<gene>
    <name evidence="14" type="ORF">JET14_07750</name>
</gene>
<comment type="catalytic activity">
    <reaction evidence="1">
        <text>ATP + protein L-histidine = ADP + protein N-phospho-L-histidine.</text>
        <dbReference type="EC" id="2.7.13.3"/>
    </reaction>
</comment>
<dbReference type="Gene3D" id="1.10.287.130">
    <property type="match status" value="1"/>
</dbReference>
<dbReference type="InterPro" id="IPR050428">
    <property type="entry name" value="TCS_sensor_his_kinase"/>
</dbReference>
<evidence type="ECO:0000256" key="2">
    <source>
        <dbReference type="ARBA" id="ARBA00004370"/>
    </source>
</evidence>